<sequence length="166" mass="18326">MDIAALLEVLAARRVVGGDLARTELDAAHSASRFRLSANNNAERKSAAAARPQNSAGSSTQRAAPLWWSLRWFKDIPFGKRAEKKPRKVCFMHGFQPVMMIFRCPPSTPAGFAFCITPLEFVEGPAVRTRRAFSVVVRPGCTPRARFSARALSWRPAVERSNRNGG</sequence>
<dbReference type="InParanoid" id="Q01TT3"/>
<gene>
    <name evidence="1" type="ordered locus">Acid_5996</name>
</gene>
<protein>
    <submittedName>
        <fullName evidence="1">Uncharacterized protein</fullName>
    </submittedName>
</protein>
<name>Q01TT3_SOLUE</name>
<dbReference type="KEGG" id="sus:Acid_5996"/>
<dbReference type="AlphaFoldDB" id="Q01TT3"/>
<proteinExistence type="predicted"/>
<dbReference type="HOGENOM" id="CLU_1601612_0_0_0"/>
<dbReference type="STRING" id="234267.Acid_5996"/>
<reference evidence="1" key="1">
    <citation type="submission" date="2006-10" db="EMBL/GenBank/DDBJ databases">
        <title>Complete sequence of Solibacter usitatus Ellin6076.</title>
        <authorList>
            <consortium name="US DOE Joint Genome Institute"/>
            <person name="Copeland A."/>
            <person name="Lucas S."/>
            <person name="Lapidus A."/>
            <person name="Barry K."/>
            <person name="Detter J.C."/>
            <person name="Glavina del Rio T."/>
            <person name="Hammon N."/>
            <person name="Israni S."/>
            <person name="Dalin E."/>
            <person name="Tice H."/>
            <person name="Pitluck S."/>
            <person name="Thompson L.S."/>
            <person name="Brettin T."/>
            <person name="Bruce D."/>
            <person name="Han C."/>
            <person name="Tapia R."/>
            <person name="Gilna P."/>
            <person name="Schmutz J."/>
            <person name="Larimer F."/>
            <person name="Land M."/>
            <person name="Hauser L."/>
            <person name="Kyrpides N."/>
            <person name="Mikhailova N."/>
            <person name="Janssen P.H."/>
            <person name="Kuske C.R."/>
            <person name="Richardson P."/>
        </authorList>
    </citation>
    <scope>NUCLEOTIDE SEQUENCE</scope>
    <source>
        <strain evidence="1">Ellin6076</strain>
    </source>
</reference>
<dbReference type="EMBL" id="CP000473">
    <property type="protein sequence ID" value="ABJ86937.1"/>
    <property type="molecule type" value="Genomic_DNA"/>
</dbReference>
<evidence type="ECO:0000313" key="1">
    <source>
        <dbReference type="EMBL" id="ABJ86937.1"/>
    </source>
</evidence>
<organism evidence="1">
    <name type="scientific">Solibacter usitatus (strain Ellin6076)</name>
    <dbReference type="NCBI Taxonomy" id="234267"/>
    <lineage>
        <taxon>Bacteria</taxon>
        <taxon>Pseudomonadati</taxon>
        <taxon>Acidobacteriota</taxon>
        <taxon>Terriglobia</taxon>
        <taxon>Bryobacterales</taxon>
        <taxon>Solibacteraceae</taxon>
        <taxon>Candidatus Solibacter</taxon>
    </lineage>
</organism>
<accession>Q01TT3</accession>